<dbReference type="Proteomes" id="UP000652761">
    <property type="component" value="Unassembled WGS sequence"/>
</dbReference>
<evidence type="ECO:0008006" key="6">
    <source>
        <dbReference type="Google" id="ProtNLM"/>
    </source>
</evidence>
<evidence type="ECO:0000313" key="5">
    <source>
        <dbReference type="Proteomes" id="UP000652761"/>
    </source>
</evidence>
<name>A0A843WAS8_COLES</name>
<reference evidence="4" key="1">
    <citation type="submission" date="2017-07" db="EMBL/GenBank/DDBJ databases">
        <title>Taro Niue Genome Assembly and Annotation.</title>
        <authorList>
            <person name="Atibalentja N."/>
            <person name="Keating K."/>
            <person name="Fields C.J."/>
        </authorList>
    </citation>
    <scope>NUCLEOTIDE SEQUENCE</scope>
    <source>
        <strain evidence="4">Niue_2</strain>
        <tissue evidence="4">Leaf</tissue>
    </source>
</reference>
<evidence type="ECO:0000256" key="1">
    <source>
        <dbReference type="ARBA" id="ARBA00005510"/>
    </source>
</evidence>
<sequence>MLKWKTPSELRVRRERIREKMKMLQDLVPSCDKLDSLKDSSSTSSFPAVGVDQKTEGIEDLGADEIAKEIRNVNRQNNITHGAHGREMRSICRRSSLGEEASSPLFFFLQKPPPNSSAP</sequence>
<protein>
    <recommendedName>
        <fullName evidence="6">BHLH domain-containing protein</fullName>
    </recommendedName>
</protein>
<keyword evidence="2" id="KW-0805">Transcription regulation</keyword>
<dbReference type="EMBL" id="NMUH01003683">
    <property type="protein sequence ID" value="MQM06659.1"/>
    <property type="molecule type" value="Genomic_DNA"/>
</dbReference>
<gene>
    <name evidence="4" type="ORF">Taro_039482</name>
</gene>
<keyword evidence="5" id="KW-1185">Reference proteome</keyword>
<dbReference type="SUPFAM" id="SSF47459">
    <property type="entry name" value="HLH, helix-loop-helix DNA-binding domain"/>
    <property type="match status" value="1"/>
</dbReference>
<proteinExistence type="inferred from homology"/>
<evidence type="ECO:0000256" key="3">
    <source>
        <dbReference type="ARBA" id="ARBA00023163"/>
    </source>
</evidence>
<dbReference type="InterPro" id="IPR036638">
    <property type="entry name" value="HLH_DNA-bd_sf"/>
</dbReference>
<dbReference type="AlphaFoldDB" id="A0A843WAS8"/>
<comment type="caution">
    <text evidence="4">The sequence shown here is derived from an EMBL/GenBank/DDBJ whole genome shotgun (WGS) entry which is preliminary data.</text>
</comment>
<comment type="similarity">
    <text evidence="1">Belongs to the bHLH protein family.</text>
</comment>
<keyword evidence="3" id="KW-0804">Transcription</keyword>
<accession>A0A843WAS8</accession>
<dbReference type="GO" id="GO:0046983">
    <property type="term" value="F:protein dimerization activity"/>
    <property type="evidence" value="ECO:0007669"/>
    <property type="project" value="InterPro"/>
</dbReference>
<evidence type="ECO:0000313" key="4">
    <source>
        <dbReference type="EMBL" id="MQM06659.1"/>
    </source>
</evidence>
<evidence type="ECO:0000256" key="2">
    <source>
        <dbReference type="ARBA" id="ARBA00023015"/>
    </source>
</evidence>
<organism evidence="4 5">
    <name type="scientific">Colocasia esculenta</name>
    <name type="common">Wild taro</name>
    <name type="synonym">Arum esculentum</name>
    <dbReference type="NCBI Taxonomy" id="4460"/>
    <lineage>
        <taxon>Eukaryota</taxon>
        <taxon>Viridiplantae</taxon>
        <taxon>Streptophyta</taxon>
        <taxon>Embryophyta</taxon>
        <taxon>Tracheophyta</taxon>
        <taxon>Spermatophyta</taxon>
        <taxon>Magnoliopsida</taxon>
        <taxon>Liliopsida</taxon>
        <taxon>Araceae</taxon>
        <taxon>Aroideae</taxon>
        <taxon>Colocasieae</taxon>
        <taxon>Colocasia</taxon>
    </lineage>
</organism>